<dbReference type="Pfam" id="PF14255">
    <property type="entry name" value="Zn_ribbon_21"/>
    <property type="match status" value="1"/>
</dbReference>
<dbReference type="PATRIC" id="fig|1705394.5.peg.977"/>
<sequence length="63" mass="7267">MIELQDHSIMCPYCGEFIDIEVDCSEPDQSYIEDCSVCCRPINITTTIDFDENVYISAKHEDE</sequence>
<proteinExistence type="predicted"/>
<dbReference type="Proteomes" id="UP000058020">
    <property type="component" value="Chromosome"/>
</dbReference>
<name>A0A0M4NX94_9GAMM</name>
<evidence type="ECO:0008006" key="3">
    <source>
        <dbReference type="Google" id="ProtNLM"/>
    </source>
</evidence>
<organism evidence="1 2">
    <name type="scientific">Candidatus Thioglobus autotrophicus</name>
    <dbReference type="NCBI Taxonomy" id="1705394"/>
    <lineage>
        <taxon>Bacteria</taxon>
        <taxon>Pseudomonadati</taxon>
        <taxon>Pseudomonadota</taxon>
        <taxon>Gammaproteobacteria</taxon>
        <taxon>Candidatus Pseudothioglobaceae</taxon>
        <taxon>Candidatus Thioglobus</taxon>
    </lineage>
</organism>
<dbReference type="InterPro" id="IPR025990">
    <property type="entry name" value="zinc_ribbon_bacterial"/>
</dbReference>
<protein>
    <recommendedName>
        <fullName evidence="3">LITAF-like zinc ribbon domain containing protein</fullName>
    </recommendedName>
</protein>
<reference evidence="1 2" key="1">
    <citation type="journal article" date="2015" name="Genome Announc.">
        <title>Genome Sequence of 'Candidatus Thioglobus autotrophica' Strain EF1, a Chemoautotroph from the SUP05 Clade of Marine Gammaproteobacteria.</title>
        <authorList>
            <person name="Shah V."/>
            <person name="Morris R.M."/>
        </authorList>
    </citation>
    <scope>NUCLEOTIDE SEQUENCE [LARGE SCALE GENOMIC DNA]</scope>
    <source>
        <strain evidence="1 2">EF1</strain>
    </source>
</reference>
<dbReference type="EMBL" id="CP010552">
    <property type="protein sequence ID" value="ALE52602.1"/>
    <property type="molecule type" value="Genomic_DNA"/>
</dbReference>
<dbReference type="InterPro" id="IPR017143">
    <property type="entry name" value="UCP037225"/>
</dbReference>
<evidence type="ECO:0000313" key="1">
    <source>
        <dbReference type="EMBL" id="ALE52602.1"/>
    </source>
</evidence>
<dbReference type="RefSeq" id="WP_053951558.1">
    <property type="nucleotide sequence ID" value="NZ_CP010552.1"/>
</dbReference>
<dbReference type="KEGG" id="tho:SP60_04880"/>
<dbReference type="PIRSF" id="PIRSF037225">
    <property type="entry name" value="UCP037225"/>
    <property type="match status" value="1"/>
</dbReference>
<keyword evidence="2" id="KW-1185">Reference proteome</keyword>
<evidence type="ECO:0000313" key="2">
    <source>
        <dbReference type="Proteomes" id="UP000058020"/>
    </source>
</evidence>
<dbReference type="AlphaFoldDB" id="A0A0M4NX94"/>
<dbReference type="STRING" id="1705394.SP60_04880"/>
<dbReference type="OrthoDB" id="9814566at2"/>
<gene>
    <name evidence="1" type="ORF">SP60_04880</name>
</gene>
<accession>A0A0M4NX94</accession>